<dbReference type="EMBL" id="CP003282">
    <property type="protein sequence ID" value="AFG38373.1"/>
    <property type="molecule type" value="Genomic_DNA"/>
</dbReference>
<keyword evidence="2" id="KW-1185">Reference proteome</keyword>
<accession>H9ULI0</accession>
<reference evidence="2" key="1">
    <citation type="journal article" date="2013" name="Stand. Genomic Sci.">
        <title>Complete genome sequence of the halophilic bacterium Spirochaeta africana type strain (Z-7692(T)) from the alkaline Lake Magadi in the East African Rift.</title>
        <authorList>
            <person name="Liolos K."/>
            <person name="Abt B."/>
            <person name="Scheuner C."/>
            <person name="Teshima H."/>
            <person name="Held B."/>
            <person name="Lapidus A."/>
            <person name="Nolan M."/>
            <person name="Lucas S."/>
            <person name="Deshpande S."/>
            <person name="Cheng J.F."/>
            <person name="Tapia R."/>
            <person name="Goodwin L.A."/>
            <person name="Pitluck S."/>
            <person name="Pagani I."/>
            <person name="Ivanova N."/>
            <person name="Mavromatis K."/>
            <person name="Mikhailova N."/>
            <person name="Huntemann M."/>
            <person name="Pati A."/>
            <person name="Chen A."/>
            <person name="Palaniappan K."/>
            <person name="Land M."/>
            <person name="Rohde M."/>
            <person name="Tindall B.J."/>
            <person name="Detter J.C."/>
            <person name="Goker M."/>
            <person name="Bristow J."/>
            <person name="Eisen J.A."/>
            <person name="Markowitz V."/>
            <person name="Hugenholtz P."/>
            <person name="Woyke T."/>
            <person name="Klenk H.P."/>
            <person name="Kyrpides N.C."/>
        </authorList>
    </citation>
    <scope>NUCLEOTIDE SEQUENCE</scope>
    <source>
        <strain evidence="2">ATCC 700263 / DSM 8902 / Z-7692</strain>
    </source>
</reference>
<dbReference type="eggNOG" id="ENOG5032GD8">
    <property type="taxonomic scope" value="Bacteria"/>
</dbReference>
<dbReference type="HOGENOM" id="CLU_1004383_0_0_12"/>
<dbReference type="PATRIC" id="fig|889378.3.peg.2315"/>
<dbReference type="RefSeq" id="WP_014456355.1">
    <property type="nucleotide sequence ID" value="NC_017098.1"/>
</dbReference>
<dbReference type="AlphaFoldDB" id="H9ULI0"/>
<sequence length="277" mass="32276">MNKLLHMTAGMVLGIGLLGCAGMPRPHWRAEADLPQPTVVAIDAEGRGRWELPLLGSPVLTGEWEETPQGRVLHIDSLQLFLNWQQGWTEVEYMAGGAVRWSPEAGGWRAEVLEPVELVGVERAAIRRQEQRLRGDRAWEEARRRSERIAEIAVLARDQLPPRLMAHDRPNYPWHVLRARENFQQLWGHTFFPEVYGWREYRDVAAVDRHAPTERGEDIAWNRSVTGYLLPEAYADLRNSGTLFRDFEEGLEWIYMVWVWDLFFQEILPQLQFYEYS</sequence>
<evidence type="ECO:0000313" key="1">
    <source>
        <dbReference type="EMBL" id="AFG38373.1"/>
    </source>
</evidence>
<evidence type="ECO:0000313" key="2">
    <source>
        <dbReference type="Proteomes" id="UP000007383"/>
    </source>
</evidence>
<dbReference type="STRING" id="889378.Spiaf_2341"/>
<proteinExistence type="predicted"/>
<organism evidence="1 2">
    <name type="scientific">Spirochaeta africana (strain ATCC 700263 / DSM 8902 / Z-7692)</name>
    <dbReference type="NCBI Taxonomy" id="889378"/>
    <lineage>
        <taxon>Bacteria</taxon>
        <taxon>Pseudomonadati</taxon>
        <taxon>Spirochaetota</taxon>
        <taxon>Spirochaetia</taxon>
        <taxon>Spirochaetales</taxon>
        <taxon>Spirochaetaceae</taxon>
        <taxon>Spirochaeta</taxon>
    </lineage>
</organism>
<dbReference type="OrthoDB" id="359241at2"/>
<name>H9ULI0_SPIAZ</name>
<gene>
    <name evidence="1" type="ordered locus">Spiaf_2341</name>
</gene>
<dbReference type="KEGG" id="sfc:Spiaf_2341"/>
<dbReference type="Proteomes" id="UP000007383">
    <property type="component" value="Chromosome"/>
</dbReference>
<dbReference type="PROSITE" id="PS51257">
    <property type="entry name" value="PROKAR_LIPOPROTEIN"/>
    <property type="match status" value="1"/>
</dbReference>
<protein>
    <submittedName>
        <fullName evidence="1">Uncharacterized protein</fullName>
    </submittedName>
</protein>